<accession>A0A3A3G867</accession>
<gene>
    <name evidence="1" type="ORF">D3878_15165</name>
</gene>
<organism evidence="1 2">
    <name type="scientific">Noviherbaspirillum sedimenti</name>
    <dbReference type="NCBI Taxonomy" id="2320865"/>
    <lineage>
        <taxon>Bacteria</taxon>
        <taxon>Pseudomonadati</taxon>
        <taxon>Pseudomonadota</taxon>
        <taxon>Betaproteobacteria</taxon>
        <taxon>Burkholderiales</taxon>
        <taxon>Oxalobacteraceae</taxon>
        <taxon>Noviherbaspirillum</taxon>
    </lineage>
</organism>
<dbReference type="AlphaFoldDB" id="A0A3A3G867"/>
<evidence type="ECO:0000313" key="1">
    <source>
        <dbReference type="EMBL" id="RJG02752.1"/>
    </source>
</evidence>
<reference evidence="2" key="1">
    <citation type="submission" date="2018-09" db="EMBL/GenBank/DDBJ databases">
        <authorList>
            <person name="Zhu H."/>
        </authorList>
    </citation>
    <scope>NUCLEOTIDE SEQUENCE [LARGE SCALE GENOMIC DNA]</scope>
    <source>
        <strain evidence="2">K1S02-23</strain>
    </source>
</reference>
<evidence type="ECO:0000313" key="2">
    <source>
        <dbReference type="Proteomes" id="UP000266327"/>
    </source>
</evidence>
<dbReference type="EMBL" id="QYUQ01000002">
    <property type="protein sequence ID" value="RJG02752.1"/>
    <property type="molecule type" value="Genomic_DNA"/>
</dbReference>
<comment type="caution">
    <text evidence="1">The sequence shown here is derived from an EMBL/GenBank/DDBJ whole genome shotgun (WGS) entry which is preliminary data.</text>
</comment>
<proteinExistence type="predicted"/>
<name>A0A3A3G867_9BURK</name>
<keyword evidence="2" id="KW-1185">Reference proteome</keyword>
<protein>
    <submittedName>
        <fullName evidence="1">Excinuclease ATPase subunit</fullName>
    </submittedName>
</protein>
<dbReference type="Proteomes" id="UP000266327">
    <property type="component" value="Unassembled WGS sequence"/>
</dbReference>
<sequence>MAMAILGVSITATLLPAQARNVKYMVSIPNTLESEQVKAKLDGSVKLFFGPQAYANDSRTIASMNAHGKMSIEFKADIASCQASFADALGTLQNNAKAAGADAVVNIVSYFKNGPVMSSATEFECRAGSNFSHVMLKGELVKLSGK</sequence>